<organism evidence="2 3">
    <name type="scientific">Paenibacillus validus</name>
    <dbReference type="NCBI Taxonomy" id="44253"/>
    <lineage>
        <taxon>Bacteria</taxon>
        <taxon>Bacillati</taxon>
        <taxon>Bacillota</taxon>
        <taxon>Bacilli</taxon>
        <taxon>Bacillales</taxon>
        <taxon>Paenibacillaceae</taxon>
        <taxon>Paenibacillus</taxon>
    </lineage>
</organism>
<feature type="domain" description="Amine oxidase" evidence="1">
    <location>
        <begin position="12"/>
        <end position="502"/>
    </location>
</feature>
<gene>
    <name evidence="2" type="ORF">GNP93_15465</name>
</gene>
<dbReference type="Proteomes" id="UP000450917">
    <property type="component" value="Unassembled WGS sequence"/>
</dbReference>
<dbReference type="Pfam" id="PF01593">
    <property type="entry name" value="Amino_oxidase"/>
    <property type="match status" value="1"/>
</dbReference>
<dbReference type="SUPFAM" id="SSF51905">
    <property type="entry name" value="FAD/NAD(P)-binding domain"/>
    <property type="match status" value="1"/>
</dbReference>
<dbReference type="Gene3D" id="3.50.50.60">
    <property type="entry name" value="FAD/NAD(P)-binding domain"/>
    <property type="match status" value="1"/>
</dbReference>
<protein>
    <submittedName>
        <fullName evidence="2">FAD-dependent oxidoreductase</fullName>
    </submittedName>
</protein>
<dbReference type="PANTHER" id="PTHR42923">
    <property type="entry name" value="PROTOPORPHYRINOGEN OXIDASE"/>
    <property type="match status" value="1"/>
</dbReference>
<evidence type="ECO:0000313" key="2">
    <source>
        <dbReference type="EMBL" id="MUG72070.1"/>
    </source>
</evidence>
<accession>A0A7X3CSR0</accession>
<comment type="caution">
    <text evidence="2">The sequence shown here is derived from an EMBL/GenBank/DDBJ whole genome shotgun (WGS) entry which is preliminary data.</text>
</comment>
<reference evidence="2 3" key="1">
    <citation type="submission" date="2019-11" db="EMBL/GenBank/DDBJ databases">
        <title>Draft genome sequences of five Paenibacillus species of dairy origin.</title>
        <authorList>
            <person name="Olajide A.M."/>
            <person name="Chen S."/>
            <person name="Lapointe G."/>
        </authorList>
    </citation>
    <scope>NUCLEOTIDE SEQUENCE [LARGE SCALE GENOMIC DNA]</scope>
    <source>
        <strain evidence="2 3">2CS3</strain>
    </source>
</reference>
<dbReference type="PANTHER" id="PTHR42923:SF46">
    <property type="entry name" value="AMINE OXIDASE"/>
    <property type="match status" value="1"/>
</dbReference>
<sequence>MSAKVVVLGGGVAGMSAAQELAERGFEVAVYEMRRLPGGKARSMPVPGSGTEGRKDLPGEHGFRFFPRFYKHIVDTMERIPYGDNEQGVAGNLVEGTRLGLARVDGPPVEFLTEFPHSIEDVKDAFKSLFDNNLGLTDEEIRLYMERIWQVMTSSDDRRQQQYQNIPWWSFINADEQSAQFRRVFAGMTRILVAAKAREANTSTVGAVGAQIMLDMVVPGGSADRLLDGPTNEVWLHPWLEYLQSLGVDYHLEAKVERIHCENGVISGATITENGQTCEVQGDYYVAAFPVEVMAQFVTDEMLHADPTLDGIRQLAEDVDWMNGIQFYLKRDVPIIHGHMIYMDSPWALTSVSQKQFWPDFDLADYGDGMVQGVLSVDISDWEAPGVLFGKPAKRCTREEVMQEVWTQLKQSLNVNGAVVLEDDNVHSWFLDEDVHLPNPDGVAVNLEPLLVNKVYTWNLRPQAYTAIPNLFLASDYVKTNTDLATMEGANEAARRAVNAIIERSGLDVHKCKVWEMYQFPLLTPYRIHDESRFKKGLPWDGKIFTPIG</sequence>
<dbReference type="GO" id="GO:0016491">
    <property type="term" value="F:oxidoreductase activity"/>
    <property type="evidence" value="ECO:0007669"/>
    <property type="project" value="InterPro"/>
</dbReference>
<dbReference type="InterPro" id="IPR036188">
    <property type="entry name" value="FAD/NAD-bd_sf"/>
</dbReference>
<proteinExistence type="predicted"/>
<name>A0A7X3CSR0_9BACL</name>
<evidence type="ECO:0000259" key="1">
    <source>
        <dbReference type="Pfam" id="PF01593"/>
    </source>
</evidence>
<evidence type="ECO:0000313" key="3">
    <source>
        <dbReference type="Proteomes" id="UP000450917"/>
    </source>
</evidence>
<dbReference type="InterPro" id="IPR002937">
    <property type="entry name" value="Amino_oxidase"/>
</dbReference>
<dbReference type="EMBL" id="WNZX01000012">
    <property type="protein sequence ID" value="MUG72070.1"/>
    <property type="molecule type" value="Genomic_DNA"/>
</dbReference>
<dbReference type="InterPro" id="IPR050464">
    <property type="entry name" value="Zeta_carotene_desat/Oxidored"/>
</dbReference>
<dbReference type="AlphaFoldDB" id="A0A7X3CSR0"/>
<keyword evidence="3" id="KW-1185">Reference proteome</keyword>